<feature type="compositionally biased region" description="Low complexity" evidence="2">
    <location>
        <begin position="1027"/>
        <end position="1037"/>
    </location>
</feature>
<name>A0A7S3UAE5_9CHLO</name>
<dbReference type="EMBL" id="HBIS01002293">
    <property type="protein sequence ID" value="CAE0608223.1"/>
    <property type="molecule type" value="Transcribed_RNA"/>
</dbReference>
<dbReference type="SMART" id="SM00248">
    <property type="entry name" value="ANK"/>
    <property type="match status" value="7"/>
</dbReference>
<protein>
    <recommendedName>
        <fullName evidence="3">Histone deacetylase domain-containing protein</fullName>
    </recommendedName>
</protein>
<proteinExistence type="predicted"/>
<feature type="compositionally biased region" description="Polar residues" evidence="2">
    <location>
        <begin position="1009"/>
        <end position="1024"/>
    </location>
</feature>
<feature type="domain" description="Histone deacetylase" evidence="3">
    <location>
        <begin position="825"/>
        <end position="953"/>
    </location>
</feature>
<dbReference type="InterPro" id="IPR036770">
    <property type="entry name" value="Ankyrin_rpt-contain_sf"/>
</dbReference>
<feature type="repeat" description="ANK" evidence="1">
    <location>
        <begin position="263"/>
        <end position="303"/>
    </location>
</feature>
<dbReference type="PROSITE" id="PS50088">
    <property type="entry name" value="ANK_REPEAT"/>
    <property type="match status" value="2"/>
</dbReference>
<feature type="region of interest" description="Disordered" evidence="2">
    <location>
        <begin position="1"/>
        <end position="71"/>
    </location>
</feature>
<evidence type="ECO:0000256" key="1">
    <source>
        <dbReference type="PROSITE-ProRule" id="PRU00023"/>
    </source>
</evidence>
<feature type="domain" description="Histone deacetylase" evidence="3">
    <location>
        <begin position="592"/>
        <end position="783"/>
    </location>
</feature>
<dbReference type="InterPro" id="IPR037138">
    <property type="entry name" value="His_deacetylse_dom_sf"/>
</dbReference>
<dbReference type="InterPro" id="IPR023801">
    <property type="entry name" value="His_deacetylse_dom"/>
</dbReference>
<reference evidence="4" key="1">
    <citation type="submission" date="2021-01" db="EMBL/GenBank/DDBJ databases">
        <authorList>
            <person name="Corre E."/>
            <person name="Pelletier E."/>
            <person name="Niang G."/>
            <person name="Scheremetjew M."/>
            <person name="Finn R."/>
            <person name="Kale V."/>
            <person name="Holt S."/>
            <person name="Cochrane G."/>
            <person name="Meng A."/>
            <person name="Brown T."/>
            <person name="Cohen L."/>
        </authorList>
    </citation>
    <scope>NUCLEOTIDE SEQUENCE</scope>
    <source>
        <strain evidence="4">CCMP1897</strain>
    </source>
</reference>
<dbReference type="PANTHER" id="PTHR10625">
    <property type="entry name" value="HISTONE DEACETYLASE HDAC1-RELATED"/>
    <property type="match status" value="1"/>
</dbReference>
<dbReference type="Pfam" id="PF12796">
    <property type="entry name" value="Ank_2"/>
    <property type="match status" value="3"/>
</dbReference>
<dbReference type="GO" id="GO:0004407">
    <property type="term" value="F:histone deacetylase activity"/>
    <property type="evidence" value="ECO:0007669"/>
    <property type="project" value="TreeGrafter"/>
</dbReference>
<feature type="compositionally biased region" description="Basic and acidic residues" evidence="2">
    <location>
        <begin position="982"/>
        <end position="992"/>
    </location>
</feature>
<dbReference type="CDD" id="cd11599">
    <property type="entry name" value="HDAC_classII_2"/>
    <property type="match status" value="1"/>
</dbReference>
<dbReference type="InterPro" id="IPR023696">
    <property type="entry name" value="Ureohydrolase_dom_sf"/>
</dbReference>
<dbReference type="SUPFAM" id="SSF48403">
    <property type="entry name" value="Ankyrin repeat"/>
    <property type="match status" value="1"/>
</dbReference>
<dbReference type="SUPFAM" id="SSF52768">
    <property type="entry name" value="Arginase/deacetylase"/>
    <property type="match status" value="1"/>
</dbReference>
<dbReference type="AlphaFoldDB" id="A0A7S3UAE5"/>
<organism evidence="4">
    <name type="scientific">Picocystis salinarum</name>
    <dbReference type="NCBI Taxonomy" id="88271"/>
    <lineage>
        <taxon>Eukaryota</taxon>
        <taxon>Viridiplantae</taxon>
        <taxon>Chlorophyta</taxon>
        <taxon>Picocystophyceae</taxon>
        <taxon>Picocystales</taxon>
        <taxon>Picocystaceae</taxon>
        <taxon>Picocystis</taxon>
    </lineage>
</organism>
<keyword evidence="1" id="KW-0040">ANK repeat</keyword>
<accession>A0A7S3UAE5</accession>
<dbReference type="GO" id="GO:0005737">
    <property type="term" value="C:cytoplasm"/>
    <property type="evidence" value="ECO:0007669"/>
    <property type="project" value="TreeGrafter"/>
</dbReference>
<feature type="region of interest" description="Disordered" evidence="2">
    <location>
        <begin position="684"/>
        <end position="710"/>
    </location>
</feature>
<feature type="repeat" description="ANK" evidence="1">
    <location>
        <begin position="231"/>
        <end position="263"/>
    </location>
</feature>
<dbReference type="InterPro" id="IPR002110">
    <property type="entry name" value="Ankyrin_rpt"/>
</dbReference>
<feature type="region of interest" description="Disordered" evidence="2">
    <location>
        <begin position="976"/>
        <end position="1058"/>
    </location>
</feature>
<evidence type="ECO:0000259" key="3">
    <source>
        <dbReference type="Pfam" id="PF00850"/>
    </source>
</evidence>
<dbReference type="Gene3D" id="3.40.800.20">
    <property type="entry name" value="Histone deacetylase domain"/>
    <property type="match status" value="1"/>
</dbReference>
<dbReference type="PROSITE" id="PS50297">
    <property type="entry name" value="ANK_REP_REGION"/>
    <property type="match status" value="1"/>
</dbReference>
<evidence type="ECO:0000256" key="2">
    <source>
        <dbReference type="SAM" id="MobiDB-lite"/>
    </source>
</evidence>
<dbReference type="PANTHER" id="PTHR10625:SF26">
    <property type="entry name" value="HISTONE DEACETYLASE DOMAIN-CONTAINING PROTEIN"/>
    <property type="match status" value="1"/>
</dbReference>
<dbReference type="GO" id="GO:0040029">
    <property type="term" value="P:epigenetic regulation of gene expression"/>
    <property type="evidence" value="ECO:0007669"/>
    <property type="project" value="TreeGrafter"/>
</dbReference>
<dbReference type="GO" id="GO:0000118">
    <property type="term" value="C:histone deacetylase complex"/>
    <property type="evidence" value="ECO:0007669"/>
    <property type="project" value="TreeGrafter"/>
</dbReference>
<sequence>MDETGWQPDTSPLMAMERDTEDDEGDSEGWSAEGERNPLCVCHADDDGRTPRPPNAPSTRGKKRVDVARMESKPCEKSERCRRCGTKNPSVLDANEVRGIHLANPHTAHAQTDHVASRADGVNANVRTCVRRNAWDRRRDANGEERTPDGRKKRNHRILHWLTVLSCPCLHETRCSPLHDAAQAGDLQMIRKLLNIHATEESEWAGYPGDEQTEKVQQRQLDVRLFERDDLGHTPLHVSLLHFQLETVAFLLKHGSPAGMNAEGFPPLHIAVSAGAFSAHGDFAVGATTLLLQNGANIAKQDDWHSNALHIAARIGRTDLLQVLLNFGLELLRDKEHYLSESIIQSSRDGSEGKEKTCALIAALYTVDRSGETPFHAAASANQPNCLKLLLSAVGEIHNAVPEAHLMENVEFLNLKDGRLNPPATCTNKKGWTPIHSAAHAGSASCISVLCRSNGGKEALALKDQRGLTAKEMATRNGYHHVVSAMQESPQDSRSFTEIPGRTDSLEEEQFFNAQPTVNNKVNQTLLLHHEACLKHLTCDPANLRRGRDFPPENLSRLRVLLDDEFGVLKADEFSGSTSIYGTDVPRYRWEADPPLAPLADILRVHSWPYIQRIKQKVAIAAARELLMGGTTEDVPSEPVLVHLDGDTVVSAGTWDAARYAAGAVLKAVDEVVAGKARNAFAAIRPPGHHAGPEGPVVDLEKEEDSTTDGKHGSLGFCLVNNVAVGAAYALHVHRSTIQRLAILDFDVHHGNGTEAILQRVVPTKKTFTFSTPYSEGTQAFPLWSPWLDDGDKDRIFFASVQGYGIYGSECTAEEQELVETAAQGAFFYPGTGKTRDSRTGTAEIGGDVETGYNAGADGPRVINVGINGPGSMRGHWRRSWRDKILPELVSFNPDIIFISAGFDAHKKDEMNSGFIGLVEADYDWVTRETVKVANRCCEGRVISVLEGGYKIGSRFVSAFARSVATHVRALGNASNASWDPLDAKREQETERRKRMHGSKLSKEITAHNPDQNHGANTLGNESNMDGAPPSASGAAPDQIQEKVQLQGAQAGKRRRSAVDYVSLNQQLEEELHDGKDTIES</sequence>
<gene>
    <name evidence="4" type="ORF">PSAL00342_LOCUS2040</name>
</gene>
<dbReference type="Gene3D" id="1.25.40.20">
    <property type="entry name" value="Ankyrin repeat-containing domain"/>
    <property type="match status" value="2"/>
</dbReference>
<dbReference type="Pfam" id="PF00850">
    <property type="entry name" value="Hist_deacetyl"/>
    <property type="match status" value="2"/>
</dbReference>
<evidence type="ECO:0000313" key="4">
    <source>
        <dbReference type="EMBL" id="CAE0608223.1"/>
    </source>
</evidence>